<protein>
    <submittedName>
        <fullName evidence="2">Uncharacterized protein</fullName>
    </submittedName>
</protein>
<evidence type="ECO:0000313" key="3">
    <source>
        <dbReference type="Proteomes" id="UP000576082"/>
    </source>
</evidence>
<evidence type="ECO:0000256" key="1">
    <source>
        <dbReference type="SAM" id="SignalP"/>
    </source>
</evidence>
<feature type="chain" id="PRO_5030636396" evidence="1">
    <location>
        <begin position="21"/>
        <end position="386"/>
    </location>
</feature>
<comment type="caution">
    <text evidence="2">The sequence shown here is derived from an EMBL/GenBank/DDBJ whole genome shotgun (WGS) entry which is preliminary data.</text>
</comment>
<dbReference type="AlphaFoldDB" id="A0A7X9XBP0"/>
<dbReference type="EMBL" id="JABANE010000080">
    <property type="protein sequence ID" value="NME70945.1"/>
    <property type="molecule type" value="Genomic_DNA"/>
</dbReference>
<gene>
    <name evidence="2" type="ORF">HHU12_23420</name>
</gene>
<proteinExistence type="predicted"/>
<dbReference type="RefSeq" id="WP_169659170.1">
    <property type="nucleotide sequence ID" value="NZ_JABANE010000080.1"/>
</dbReference>
<name>A0A7X9XBP0_9BACT</name>
<dbReference type="Proteomes" id="UP000576082">
    <property type="component" value="Unassembled WGS sequence"/>
</dbReference>
<reference evidence="2 3" key="1">
    <citation type="submission" date="2020-04" db="EMBL/GenBank/DDBJ databases">
        <title>Flammeovirga sp. SR4, a novel species isolated from seawater.</title>
        <authorList>
            <person name="Wang X."/>
        </authorList>
    </citation>
    <scope>NUCLEOTIDE SEQUENCE [LARGE SCALE GENOMIC DNA]</scope>
    <source>
        <strain evidence="2 3">ATCC 23126</strain>
    </source>
</reference>
<evidence type="ECO:0000313" key="2">
    <source>
        <dbReference type="EMBL" id="NME70945.1"/>
    </source>
</evidence>
<accession>A0A7X9XBP0</accession>
<organism evidence="2 3">
    <name type="scientific">Flammeovirga aprica JL-4</name>
    <dbReference type="NCBI Taxonomy" id="694437"/>
    <lineage>
        <taxon>Bacteria</taxon>
        <taxon>Pseudomonadati</taxon>
        <taxon>Bacteroidota</taxon>
        <taxon>Cytophagia</taxon>
        <taxon>Cytophagales</taxon>
        <taxon>Flammeovirgaceae</taxon>
        <taxon>Flammeovirga</taxon>
    </lineage>
</organism>
<sequence length="386" mass="43717">MKSLYSFIILLFSISISINAQDKPEINVGGALRFNYNNSSWKETHQNTGGEFGYDMFAIKPTASFKGIGLNAEVRLYSQSFGGIFLKQGWFDYDFSDKNQIQLGLTQVPFGITTYNSHNWFFSINYYVGLEDDHDMGLKFTHDDDKWTYNLAFFKNAEELDFGGNSDLSNSRYAYDVASMDENGDGQLQYRNKEVNQLNAKILRKLGSDDFTHELGLSGLFGGLYNLDTKKTGTHYALALHYEFNYKKWNLKAQASHYKKSPNAPDGERTDVVALTAYGAPYLVAAEASTYTLGVSFTQPVEWGPISSLEFYNDFGMVDKVEASFYDSYQNVTGCLVSAGLMYIYVDAAFGKNQPWLDPNFNTALAYGVKDADWHLRFNINFGFYF</sequence>
<dbReference type="SUPFAM" id="SSF56935">
    <property type="entry name" value="Porins"/>
    <property type="match status" value="1"/>
</dbReference>
<keyword evidence="3" id="KW-1185">Reference proteome</keyword>
<feature type="signal peptide" evidence="1">
    <location>
        <begin position="1"/>
        <end position="20"/>
    </location>
</feature>
<keyword evidence="1" id="KW-0732">Signal</keyword>